<accession>A0A426XH81</accession>
<comment type="caution">
    <text evidence="2">The sequence shown here is derived from an EMBL/GenBank/DDBJ whole genome shotgun (WGS) entry which is preliminary data.</text>
</comment>
<evidence type="ECO:0000313" key="3">
    <source>
        <dbReference type="Proteomes" id="UP000287651"/>
    </source>
</evidence>
<reference evidence="2 3" key="1">
    <citation type="journal article" date="2014" name="Agronomy (Basel)">
        <title>A Draft Genome Sequence for Ensete ventricosum, the Drought-Tolerant Tree Against Hunger.</title>
        <authorList>
            <person name="Harrison J."/>
            <person name="Moore K.A."/>
            <person name="Paszkiewicz K."/>
            <person name="Jones T."/>
            <person name="Grant M."/>
            <person name="Ambacheew D."/>
            <person name="Muzemil S."/>
            <person name="Studholme D.J."/>
        </authorList>
    </citation>
    <scope>NUCLEOTIDE SEQUENCE [LARGE SCALE GENOMIC DNA]</scope>
</reference>
<dbReference type="Proteomes" id="UP000287651">
    <property type="component" value="Unassembled WGS sequence"/>
</dbReference>
<feature type="region of interest" description="Disordered" evidence="1">
    <location>
        <begin position="16"/>
        <end position="39"/>
    </location>
</feature>
<proteinExistence type="predicted"/>
<dbReference type="AlphaFoldDB" id="A0A426XH81"/>
<name>A0A426XH81_ENSVE</name>
<sequence length="165" mass="18422">MNLRWSPCQSTGILQSQETSKFHCSQDKMGTSAPRKGPSLLGFPEAQAVSWVYDDIDKTKNFAEMINAYDNDMAEVGVESVLEASHVIGIDLDGSSPHEHRQRVAAERDVLGVAPSRPVGVHDVWIPPRLFKHPWRQWNAAFSFQAQVNNSTNQVVQYSPPFDVS</sequence>
<gene>
    <name evidence="2" type="ORF">B296_00045687</name>
</gene>
<dbReference type="EMBL" id="AMZH03020780">
    <property type="protein sequence ID" value="RRT38857.1"/>
    <property type="molecule type" value="Genomic_DNA"/>
</dbReference>
<evidence type="ECO:0000256" key="1">
    <source>
        <dbReference type="SAM" id="MobiDB-lite"/>
    </source>
</evidence>
<protein>
    <submittedName>
        <fullName evidence="2">Uncharacterized protein</fullName>
    </submittedName>
</protein>
<organism evidence="2 3">
    <name type="scientific">Ensete ventricosum</name>
    <name type="common">Abyssinian banana</name>
    <name type="synonym">Musa ensete</name>
    <dbReference type="NCBI Taxonomy" id="4639"/>
    <lineage>
        <taxon>Eukaryota</taxon>
        <taxon>Viridiplantae</taxon>
        <taxon>Streptophyta</taxon>
        <taxon>Embryophyta</taxon>
        <taxon>Tracheophyta</taxon>
        <taxon>Spermatophyta</taxon>
        <taxon>Magnoliopsida</taxon>
        <taxon>Liliopsida</taxon>
        <taxon>Zingiberales</taxon>
        <taxon>Musaceae</taxon>
        <taxon>Ensete</taxon>
    </lineage>
</organism>
<evidence type="ECO:0000313" key="2">
    <source>
        <dbReference type="EMBL" id="RRT38857.1"/>
    </source>
</evidence>